<keyword evidence="2" id="KW-0808">Transferase</keyword>
<accession>A0A9P4ITD2</accession>
<dbReference type="Gene3D" id="3.90.1150.10">
    <property type="entry name" value="Aspartate Aminotransferase, domain 1"/>
    <property type="match status" value="1"/>
</dbReference>
<feature type="domain" description="Aminotransferase class V" evidence="1">
    <location>
        <begin position="22"/>
        <end position="401"/>
    </location>
</feature>
<dbReference type="AlphaFoldDB" id="A0A9P4ITD2"/>
<reference evidence="2" key="1">
    <citation type="journal article" date="2020" name="Stud. Mycol.">
        <title>101 Dothideomycetes genomes: a test case for predicting lifestyles and emergence of pathogens.</title>
        <authorList>
            <person name="Haridas S."/>
            <person name="Albert R."/>
            <person name="Binder M."/>
            <person name="Bloem J."/>
            <person name="Labutti K."/>
            <person name="Salamov A."/>
            <person name="Andreopoulos B."/>
            <person name="Baker S."/>
            <person name="Barry K."/>
            <person name="Bills G."/>
            <person name="Bluhm B."/>
            <person name="Cannon C."/>
            <person name="Castanera R."/>
            <person name="Culley D."/>
            <person name="Daum C."/>
            <person name="Ezra D."/>
            <person name="Gonzalez J."/>
            <person name="Henrissat B."/>
            <person name="Kuo A."/>
            <person name="Liang C."/>
            <person name="Lipzen A."/>
            <person name="Lutzoni F."/>
            <person name="Magnuson J."/>
            <person name="Mondo S."/>
            <person name="Nolan M."/>
            <person name="Ohm R."/>
            <person name="Pangilinan J."/>
            <person name="Park H.-J."/>
            <person name="Ramirez L."/>
            <person name="Alfaro M."/>
            <person name="Sun H."/>
            <person name="Tritt A."/>
            <person name="Yoshinaga Y."/>
            <person name="Zwiers L.-H."/>
            <person name="Turgeon B."/>
            <person name="Goodwin S."/>
            <person name="Spatafora J."/>
            <person name="Crous P."/>
            <person name="Grigoriev I."/>
        </authorList>
    </citation>
    <scope>NUCLEOTIDE SEQUENCE</scope>
    <source>
        <strain evidence="2">CBS 133067</strain>
    </source>
</reference>
<keyword evidence="2" id="KW-0032">Aminotransferase</keyword>
<dbReference type="OrthoDB" id="420046at2759"/>
<sequence>MPEYLDVRKARQQFPALGKKQVYFDNAGGSQVLGSVIQSITDYLANTNVQLGATYPVGQASTTLYNKGCEAAASYINAAADEVVLGPSTTQLFRNLSQSLGPLLSAGDELVISKLDHEANIASWVTLAEQKNLTIKWWSTESAVPCHNPKLTPENLKPLLSSKTKLVTCTHASNILGTIHDIRALADTVHTIPGAMICVDAVAYAPHRKLDMKALDVDFYSFSWYKVYGPHIANLYAHRRTFDKLASLGHFFNPTATLENKLGLAAANYELVSAIPKVVEYLGGNNSGAFFKEVAEHEGELQDVLLSYLNSRDDVTVYGERSPDPKLRVPTVSFSFKGKNSKEVVERTEANSDFGFRWGGFYSYRLIHEILMPDLPQEARDLGVIRVSMVHYNTLEEIREFVEVLNDTLKNW</sequence>
<organism evidence="2 3">
    <name type="scientific">Rhizodiscina lignyota</name>
    <dbReference type="NCBI Taxonomy" id="1504668"/>
    <lineage>
        <taxon>Eukaryota</taxon>
        <taxon>Fungi</taxon>
        <taxon>Dikarya</taxon>
        <taxon>Ascomycota</taxon>
        <taxon>Pezizomycotina</taxon>
        <taxon>Dothideomycetes</taxon>
        <taxon>Pleosporomycetidae</taxon>
        <taxon>Aulographales</taxon>
        <taxon>Rhizodiscinaceae</taxon>
        <taxon>Rhizodiscina</taxon>
    </lineage>
</organism>
<comment type="caution">
    <text evidence="2">The sequence shown here is derived from an EMBL/GenBank/DDBJ whole genome shotgun (WGS) entry which is preliminary data.</text>
</comment>
<dbReference type="InterPro" id="IPR015422">
    <property type="entry name" value="PyrdxlP-dep_Trfase_small"/>
</dbReference>
<dbReference type="PANTHER" id="PTHR43586">
    <property type="entry name" value="CYSTEINE DESULFURASE"/>
    <property type="match status" value="1"/>
</dbReference>
<dbReference type="Gene3D" id="3.40.640.10">
    <property type="entry name" value="Type I PLP-dependent aspartate aminotransferase-like (Major domain)"/>
    <property type="match status" value="1"/>
</dbReference>
<evidence type="ECO:0000313" key="2">
    <source>
        <dbReference type="EMBL" id="KAF2104978.1"/>
    </source>
</evidence>
<dbReference type="EMBL" id="ML978121">
    <property type="protein sequence ID" value="KAF2104978.1"/>
    <property type="molecule type" value="Genomic_DNA"/>
</dbReference>
<keyword evidence="3" id="KW-1185">Reference proteome</keyword>
<dbReference type="GO" id="GO:0008483">
    <property type="term" value="F:transaminase activity"/>
    <property type="evidence" value="ECO:0007669"/>
    <property type="project" value="UniProtKB-KW"/>
</dbReference>
<dbReference type="PANTHER" id="PTHR43586:SF21">
    <property type="entry name" value="PYRIDOXAL PHOSPHATE (PLP)-DEPENDENT ASPARTATE AMINOTRANSFERASE SUPERFAMILY"/>
    <property type="match status" value="1"/>
</dbReference>
<dbReference type="Proteomes" id="UP000799772">
    <property type="component" value="Unassembled WGS sequence"/>
</dbReference>
<name>A0A9P4ITD2_9PEZI</name>
<evidence type="ECO:0000259" key="1">
    <source>
        <dbReference type="Pfam" id="PF00266"/>
    </source>
</evidence>
<dbReference type="InterPro" id="IPR000192">
    <property type="entry name" value="Aminotrans_V_dom"/>
</dbReference>
<gene>
    <name evidence="2" type="ORF">NA57DRAFT_31044</name>
</gene>
<evidence type="ECO:0000313" key="3">
    <source>
        <dbReference type="Proteomes" id="UP000799772"/>
    </source>
</evidence>
<dbReference type="InterPro" id="IPR015424">
    <property type="entry name" value="PyrdxlP-dep_Trfase"/>
</dbReference>
<proteinExistence type="predicted"/>
<dbReference type="SUPFAM" id="SSF53383">
    <property type="entry name" value="PLP-dependent transferases"/>
    <property type="match status" value="1"/>
</dbReference>
<protein>
    <submittedName>
        <fullName evidence="2">Aminotransferase class-V</fullName>
    </submittedName>
</protein>
<dbReference type="Pfam" id="PF00266">
    <property type="entry name" value="Aminotran_5"/>
    <property type="match status" value="1"/>
</dbReference>
<dbReference type="InterPro" id="IPR015421">
    <property type="entry name" value="PyrdxlP-dep_Trfase_major"/>
</dbReference>